<evidence type="ECO:0000259" key="14">
    <source>
        <dbReference type="Pfam" id="PF08245"/>
    </source>
</evidence>
<reference evidence="16" key="4">
    <citation type="submission" date="2016-11" db="EMBL/GenBank/DDBJ databases">
        <authorList>
            <person name="Varghese N."/>
            <person name="Submissions S."/>
        </authorList>
    </citation>
    <scope>NUCLEOTIDE SEQUENCE</scope>
    <source>
        <strain evidence="16">DSM 1682</strain>
    </source>
</reference>
<dbReference type="InterPro" id="IPR000713">
    <property type="entry name" value="Mur_ligase_N"/>
</dbReference>
<reference evidence="15 17" key="1">
    <citation type="journal article" date="2016" name="Genome Announc.">
        <title>Complete Genome Sequence of the Amino Acid-Fermenting Clostridium propionicum X2 (DSM 1682).</title>
        <authorList>
            <person name="Poehlein A."/>
            <person name="Schlien K."/>
            <person name="Chowdhury N.P."/>
            <person name="Gottschalk G."/>
            <person name="Buckel W."/>
            <person name="Daniel R."/>
        </authorList>
    </citation>
    <scope>NUCLEOTIDE SEQUENCE [LARGE SCALE GENOMIC DNA]</scope>
    <source>
        <strain evidence="15 17">X2</strain>
    </source>
</reference>
<sequence>MKKMTIGEIIEATNAQVIAVDGLDEVLNKTISHITQNSKEVTKDSLFFAVQGERVDGHQFIEECFEKGIAACLSCKVIAPKKGGVLLLVPDVKKALLKLAAHYRNKFNIPFIGITGSVGKTTTKDMVASVLSQKHDVLWTQGNYNNDIGVPLTLFRLEDHHEIAVIEMGMNHFGEIHALAEVVRPQLGLISNVGVAHIEYLGSREGILKAKCEMFDFMPEDGVAVLNGDNDMLSTLEGKLPQRLRWFGIDNKKDIYADHLELMGMEKTKCTIHTPVGSLDTIIPMPGEHMVLNALSAVTVGLEMGLSFAEIKEGIENFVPTKNRMNIMKLENGITVLNDVYNANPVSVKASLNILANADGRKVAILGFMGELGEYASQMHEEVGVYAAEKGIDLLFCIGKFNVEMEQGARDGGLKAVYCFASQEDFWNEGLALLKNGDAVLVKASRSMALEKTVEKIQGVN</sequence>
<dbReference type="Pfam" id="PF08245">
    <property type="entry name" value="Mur_ligase_M"/>
    <property type="match status" value="1"/>
</dbReference>
<dbReference type="GO" id="GO:0005524">
    <property type="term" value="F:ATP binding"/>
    <property type="evidence" value="ECO:0007669"/>
    <property type="project" value="UniProtKB-UniRule"/>
</dbReference>
<dbReference type="GO" id="GO:0071555">
    <property type="term" value="P:cell wall organization"/>
    <property type="evidence" value="ECO:0007669"/>
    <property type="project" value="UniProtKB-KW"/>
</dbReference>
<dbReference type="Proteomes" id="UP000184204">
    <property type="component" value="Unassembled WGS sequence"/>
</dbReference>
<dbReference type="GO" id="GO:0051301">
    <property type="term" value="P:cell division"/>
    <property type="evidence" value="ECO:0007669"/>
    <property type="project" value="UniProtKB-KW"/>
</dbReference>
<evidence type="ECO:0000256" key="5">
    <source>
        <dbReference type="ARBA" id="ARBA00022840"/>
    </source>
</evidence>
<evidence type="ECO:0000256" key="10">
    <source>
        <dbReference type="HAMAP-Rule" id="MF_02019"/>
    </source>
</evidence>
<dbReference type="RefSeq" id="WP_066048975.1">
    <property type="nucleotide sequence ID" value="NZ_CP014223.1"/>
</dbReference>
<dbReference type="Gene3D" id="3.90.190.20">
    <property type="entry name" value="Mur ligase, C-terminal domain"/>
    <property type="match status" value="1"/>
</dbReference>
<evidence type="ECO:0000256" key="3">
    <source>
        <dbReference type="ARBA" id="ARBA00022618"/>
    </source>
</evidence>
<name>A0A0X1U776_ANAPI</name>
<evidence type="ECO:0000313" key="18">
    <source>
        <dbReference type="Proteomes" id="UP000184204"/>
    </source>
</evidence>
<feature type="domain" description="Mur ligase N-terminal catalytic" evidence="12">
    <location>
        <begin position="31"/>
        <end position="76"/>
    </location>
</feature>
<dbReference type="Proteomes" id="UP000068026">
    <property type="component" value="Chromosome"/>
</dbReference>
<evidence type="ECO:0000256" key="1">
    <source>
        <dbReference type="ARBA" id="ARBA00022490"/>
    </source>
</evidence>
<dbReference type="Pfam" id="PF02875">
    <property type="entry name" value="Mur_ligase_C"/>
    <property type="match status" value="1"/>
</dbReference>
<dbReference type="Gene3D" id="3.40.1190.10">
    <property type="entry name" value="Mur-like, catalytic domain"/>
    <property type="match status" value="1"/>
</dbReference>
<dbReference type="KEGG" id="cpro:CPRO_11960"/>
<comment type="function">
    <text evidence="10 11">Involved in cell wall formation. Catalyzes the final step in the synthesis of UDP-N-acetylmuramoyl-pentapeptide, the precursor of murein.</text>
</comment>
<dbReference type="HAMAP" id="MF_02019">
    <property type="entry name" value="MurF"/>
    <property type="match status" value="1"/>
</dbReference>
<evidence type="ECO:0000259" key="12">
    <source>
        <dbReference type="Pfam" id="PF01225"/>
    </source>
</evidence>
<dbReference type="InterPro" id="IPR036615">
    <property type="entry name" value="Mur_ligase_C_dom_sf"/>
</dbReference>
<dbReference type="GO" id="GO:0009252">
    <property type="term" value="P:peptidoglycan biosynthetic process"/>
    <property type="evidence" value="ECO:0007669"/>
    <property type="project" value="UniProtKB-UniRule"/>
</dbReference>
<keyword evidence="1 10" id="KW-0963">Cytoplasm</keyword>
<evidence type="ECO:0000313" key="15">
    <source>
        <dbReference type="EMBL" id="AMJ40789.1"/>
    </source>
</evidence>
<comment type="subcellular location">
    <subcellularLocation>
        <location evidence="10 11">Cytoplasm</location>
    </subcellularLocation>
</comment>
<comment type="catalytic activity">
    <reaction evidence="10 11">
        <text>D-alanyl-D-alanine + UDP-N-acetyl-alpha-D-muramoyl-L-alanyl-gamma-D-glutamyl-meso-2,6-diaminopimelate + ATP = UDP-N-acetyl-alpha-D-muramoyl-L-alanyl-gamma-D-glutamyl-meso-2,6-diaminopimeloyl-D-alanyl-D-alanine + ADP + phosphate + H(+)</text>
        <dbReference type="Rhea" id="RHEA:28374"/>
        <dbReference type="ChEBI" id="CHEBI:15378"/>
        <dbReference type="ChEBI" id="CHEBI:30616"/>
        <dbReference type="ChEBI" id="CHEBI:43474"/>
        <dbReference type="ChEBI" id="CHEBI:57822"/>
        <dbReference type="ChEBI" id="CHEBI:61386"/>
        <dbReference type="ChEBI" id="CHEBI:83905"/>
        <dbReference type="ChEBI" id="CHEBI:456216"/>
        <dbReference type="EC" id="6.3.2.10"/>
    </reaction>
</comment>
<dbReference type="PANTHER" id="PTHR43024:SF1">
    <property type="entry name" value="UDP-N-ACETYLMURAMOYL-TRIPEPTIDE--D-ALANYL-D-ALANINE LIGASE"/>
    <property type="match status" value="1"/>
</dbReference>
<dbReference type="InterPro" id="IPR036565">
    <property type="entry name" value="Mur-like_cat_sf"/>
</dbReference>
<evidence type="ECO:0000259" key="13">
    <source>
        <dbReference type="Pfam" id="PF02875"/>
    </source>
</evidence>
<comment type="similarity">
    <text evidence="10">Belongs to the MurCDEF family. MurF subfamily.</text>
</comment>
<dbReference type="InterPro" id="IPR051046">
    <property type="entry name" value="MurCDEF_CellWall_CoF430Synth"/>
</dbReference>
<dbReference type="EMBL" id="FQUA01000006">
    <property type="protein sequence ID" value="SHE73447.1"/>
    <property type="molecule type" value="Genomic_DNA"/>
</dbReference>
<dbReference type="InterPro" id="IPR013221">
    <property type="entry name" value="Mur_ligase_cen"/>
</dbReference>
<feature type="domain" description="Mur ligase central" evidence="14">
    <location>
        <begin position="114"/>
        <end position="300"/>
    </location>
</feature>
<dbReference type="GO" id="GO:0005737">
    <property type="term" value="C:cytoplasm"/>
    <property type="evidence" value="ECO:0007669"/>
    <property type="project" value="UniProtKB-SubCell"/>
</dbReference>
<keyword evidence="5 10" id="KW-0067">ATP-binding</keyword>
<dbReference type="OrthoDB" id="9801978at2"/>
<dbReference type="GO" id="GO:0008360">
    <property type="term" value="P:regulation of cell shape"/>
    <property type="evidence" value="ECO:0007669"/>
    <property type="project" value="UniProtKB-KW"/>
</dbReference>
<dbReference type="NCBIfam" id="TIGR01143">
    <property type="entry name" value="murF"/>
    <property type="match status" value="1"/>
</dbReference>
<evidence type="ECO:0000256" key="7">
    <source>
        <dbReference type="ARBA" id="ARBA00022984"/>
    </source>
</evidence>
<dbReference type="InterPro" id="IPR004101">
    <property type="entry name" value="Mur_ligase_C"/>
</dbReference>
<proteinExistence type="inferred from homology"/>
<dbReference type="AlphaFoldDB" id="A0A0X1U776"/>
<dbReference type="Pfam" id="PF01225">
    <property type="entry name" value="Mur_ligase"/>
    <property type="match status" value="1"/>
</dbReference>
<dbReference type="InterPro" id="IPR005863">
    <property type="entry name" value="UDP-N-AcMur_synth"/>
</dbReference>
<organism evidence="16 18">
    <name type="scientific">Anaerotignum propionicum DSM 1682</name>
    <dbReference type="NCBI Taxonomy" id="991789"/>
    <lineage>
        <taxon>Bacteria</taxon>
        <taxon>Bacillati</taxon>
        <taxon>Bacillota</taxon>
        <taxon>Clostridia</taxon>
        <taxon>Lachnospirales</taxon>
        <taxon>Anaerotignaceae</taxon>
        <taxon>Anaerotignum</taxon>
    </lineage>
</organism>
<feature type="domain" description="Mur ligase C-terminal" evidence="13">
    <location>
        <begin position="323"/>
        <end position="446"/>
    </location>
</feature>
<comment type="pathway">
    <text evidence="10 11">Cell wall biogenesis; peptidoglycan biosynthesis.</text>
</comment>
<gene>
    <name evidence="10 15" type="primary">murF</name>
    <name evidence="15" type="ORF">CPRO_11960</name>
    <name evidence="16" type="ORF">SAMN02745151_01606</name>
</gene>
<keyword evidence="9 10" id="KW-0961">Cell wall biogenesis/degradation</keyword>
<evidence type="ECO:0000256" key="6">
    <source>
        <dbReference type="ARBA" id="ARBA00022960"/>
    </source>
</evidence>
<keyword evidence="17" id="KW-1185">Reference proteome</keyword>
<dbReference type="PANTHER" id="PTHR43024">
    <property type="entry name" value="UDP-N-ACETYLMURAMOYL-TRIPEPTIDE--D-ALANYL-D-ALANINE LIGASE"/>
    <property type="match status" value="1"/>
</dbReference>
<evidence type="ECO:0000256" key="11">
    <source>
        <dbReference type="RuleBase" id="RU004136"/>
    </source>
</evidence>
<evidence type="ECO:0000313" key="17">
    <source>
        <dbReference type="Proteomes" id="UP000068026"/>
    </source>
</evidence>
<keyword evidence="3 10" id="KW-0132">Cell division</keyword>
<feature type="binding site" evidence="10">
    <location>
        <begin position="116"/>
        <end position="122"/>
    </location>
    <ligand>
        <name>ATP</name>
        <dbReference type="ChEBI" id="CHEBI:30616"/>
    </ligand>
</feature>
<keyword evidence="4 10" id="KW-0547">Nucleotide-binding</keyword>
<accession>A0A0X1U776</accession>
<keyword evidence="8 10" id="KW-0131">Cell cycle</keyword>
<dbReference type="EMBL" id="CP014223">
    <property type="protein sequence ID" value="AMJ40789.1"/>
    <property type="molecule type" value="Genomic_DNA"/>
</dbReference>
<dbReference type="InterPro" id="IPR035911">
    <property type="entry name" value="MurE/MurF_N"/>
</dbReference>
<protein>
    <recommendedName>
        <fullName evidence="10 11">UDP-N-acetylmuramoyl-tripeptide--D-alanyl-D-alanine ligase</fullName>
        <ecNumber evidence="10 11">6.3.2.10</ecNumber>
    </recommendedName>
    <alternativeName>
        <fullName evidence="10">D-alanyl-D-alanine-adding enzyme</fullName>
    </alternativeName>
</protein>
<dbReference type="SUPFAM" id="SSF53623">
    <property type="entry name" value="MurD-like peptide ligases, catalytic domain"/>
    <property type="match status" value="1"/>
</dbReference>
<keyword evidence="2 10" id="KW-0436">Ligase</keyword>
<dbReference type="SUPFAM" id="SSF63418">
    <property type="entry name" value="MurE/MurF N-terminal domain"/>
    <property type="match status" value="1"/>
</dbReference>
<keyword evidence="6 10" id="KW-0133">Cell shape</keyword>
<evidence type="ECO:0000256" key="9">
    <source>
        <dbReference type="ARBA" id="ARBA00023316"/>
    </source>
</evidence>
<evidence type="ECO:0000256" key="2">
    <source>
        <dbReference type="ARBA" id="ARBA00022598"/>
    </source>
</evidence>
<reference evidence="18" key="3">
    <citation type="submission" date="2016-11" db="EMBL/GenBank/DDBJ databases">
        <authorList>
            <person name="Jaros S."/>
            <person name="Januszkiewicz K."/>
            <person name="Wedrychowicz H."/>
        </authorList>
    </citation>
    <scope>NUCLEOTIDE SEQUENCE [LARGE SCALE GENOMIC DNA]</scope>
    <source>
        <strain evidence="18">DSM 1682</strain>
    </source>
</reference>
<dbReference type="Gene3D" id="3.40.1390.10">
    <property type="entry name" value="MurE/MurF, N-terminal domain"/>
    <property type="match status" value="1"/>
</dbReference>
<dbReference type="EC" id="6.3.2.10" evidence="10 11"/>
<reference evidence="17" key="2">
    <citation type="submission" date="2016-01" db="EMBL/GenBank/DDBJ databases">
        <authorList>
            <person name="Poehlein A."/>
            <person name="Schlien K."/>
            <person name="Gottschalk G."/>
            <person name="Buckel W."/>
            <person name="Daniel R."/>
        </authorList>
    </citation>
    <scope>NUCLEOTIDE SEQUENCE [LARGE SCALE GENOMIC DNA]</scope>
    <source>
        <strain evidence="17">X2</strain>
    </source>
</reference>
<dbReference type="GO" id="GO:0047480">
    <property type="term" value="F:UDP-N-acetylmuramoyl-tripeptide-D-alanyl-D-alanine ligase activity"/>
    <property type="evidence" value="ECO:0007669"/>
    <property type="project" value="UniProtKB-UniRule"/>
</dbReference>
<evidence type="ECO:0000256" key="4">
    <source>
        <dbReference type="ARBA" id="ARBA00022741"/>
    </source>
</evidence>
<dbReference type="SUPFAM" id="SSF53244">
    <property type="entry name" value="MurD-like peptide ligases, peptide-binding domain"/>
    <property type="match status" value="1"/>
</dbReference>
<evidence type="ECO:0000313" key="16">
    <source>
        <dbReference type="EMBL" id="SHE73447.1"/>
    </source>
</evidence>
<keyword evidence="7 10" id="KW-0573">Peptidoglycan synthesis</keyword>
<evidence type="ECO:0000256" key="8">
    <source>
        <dbReference type="ARBA" id="ARBA00023306"/>
    </source>
</evidence>